<evidence type="ECO:0000313" key="2">
    <source>
        <dbReference type="Proteomes" id="UP000069935"/>
    </source>
</evidence>
<dbReference type="SUPFAM" id="SSF52540">
    <property type="entry name" value="P-loop containing nucleoside triphosphate hydrolases"/>
    <property type="match status" value="1"/>
</dbReference>
<evidence type="ECO:0000313" key="1">
    <source>
        <dbReference type="EMBL" id="ALG71824.1"/>
    </source>
</evidence>
<name>A0AAC8VYI6_9PROT</name>
<keyword evidence="2" id="KW-1185">Reference proteome</keyword>
<organism evidence="1 2">
    <name type="scientific">Azospirillum thiophilum</name>
    <dbReference type="NCBI Taxonomy" id="528244"/>
    <lineage>
        <taxon>Bacteria</taxon>
        <taxon>Pseudomonadati</taxon>
        <taxon>Pseudomonadota</taxon>
        <taxon>Alphaproteobacteria</taxon>
        <taxon>Rhodospirillales</taxon>
        <taxon>Azospirillaceae</taxon>
        <taxon>Azospirillum</taxon>
    </lineage>
</organism>
<sequence length="561" mass="61287">MWDALSDQVKAMEAMANGTACPSLYLSSLDPGVGKTQTLYAFVRNLVRSPAHAGVGVLICLGRLEEVRSFVQGMNAFGVLPPAAVAVMTSDPALNALGHPVPQEAQVLVTTHQRLERMRGRRLSDASAFLYQGKPRAVRVWDESFLPARAVVLNTNTIAGLLETLSTINPDLRARIMAMVNEVEGLPDNSAYTVPDFAAEFGIGLPKVIRAMGRRAPTKPKDAAADLWHLSGRTVSVRCGNRDGWALVDYRDSLPPDMAPMLILDASGRVRATYDDMEARGLLVRLQSAVKRYDNLTVHLWDKGGGKSSFALHGNELCKEVARMVLTKPQEPWLVIVHKPHPTGGDYERLIRQHLQGADVDVAFLTWGNHIATNTYVDRPNVILAGTLFYGTAQYEALKRSVADQRASDACVSAEALARVKMGETMHHLLQALCRASVRRCEGDGCPPTSAYVIGNSRHDFQGALAKAFPGARVKPWRPEGLKLTGYVAKAIAYLSEMAKIVQTGAKVRFKQVAQAIGMKPENFNKDVREHPAFSEALGKLGIIEVGGFSRKISFQFQTPI</sequence>
<accession>A0AAC8VYI6</accession>
<dbReference type="Proteomes" id="UP000069935">
    <property type="component" value="Chromosome 1"/>
</dbReference>
<dbReference type="KEGG" id="ati:AL072_13910"/>
<reference evidence="2" key="1">
    <citation type="submission" date="2015-08" db="EMBL/GenBank/DDBJ databases">
        <title>Complete Genome Sequence of Azospirillum thiophilum BV-S.</title>
        <authorList>
            <person name="Fomenkov A."/>
            <person name="Vincze T."/>
            <person name="Grabovich M."/>
            <person name="Dubinina G."/>
            <person name="Orlova M."/>
            <person name="Belousova E."/>
            <person name="Roberts R.J."/>
        </authorList>
    </citation>
    <scope>NUCLEOTIDE SEQUENCE [LARGE SCALE GENOMIC DNA]</scope>
    <source>
        <strain evidence="2">BV-S</strain>
    </source>
</reference>
<dbReference type="EMBL" id="CP012401">
    <property type="protein sequence ID" value="ALG71824.1"/>
    <property type="molecule type" value="Genomic_DNA"/>
</dbReference>
<dbReference type="AlphaFoldDB" id="A0AAC8VYI6"/>
<reference evidence="1 2" key="2">
    <citation type="journal article" date="2016" name="Genome Announc.">
        <title>Complete Genome Sequence of a Strain of Azospirillum thiophilum Isolated from a Sulfide Spring.</title>
        <authorList>
            <person name="Fomenkov A."/>
            <person name="Vincze T."/>
            <person name="Grabovich M."/>
            <person name="Anton B.P."/>
            <person name="Dubinina G."/>
            <person name="Orlova M."/>
            <person name="Belousova E."/>
            <person name="Roberts R.J."/>
        </authorList>
    </citation>
    <scope>NUCLEOTIDE SEQUENCE [LARGE SCALE GENOMIC DNA]</scope>
    <source>
        <strain evidence="1 2">BV-S</strain>
    </source>
</reference>
<proteinExistence type="predicted"/>
<gene>
    <name evidence="1" type="ORF">AL072_13910</name>
</gene>
<dbReference type="InterPro" id="IPR027417">
    <property type="entry name" value="P-loop_NTPase"/>
</dbReference>
<protein>
    <submittedName>
        <fullName evidence="1">Uncharacterized protein</fullName>
    </submittedName>
</protein>